<keyword evidence="2" id="KW-1185">Reference proteome</keyword>
<accession>A0A401UHJ8</accession>
<evidence type="ECO:0000313" key="2">
    <source>
        <dbReference type="Proteomes" id="UP000287872"/>
    </source>
</evidence>
<reference evidence="1 2" key="1">
    <citation type="submission" date="2018-11" db="EMBL/GenBank/DDBJ databases">
        <title>Genome sequencing and assembly of Clostridium tagluense strain A121.</title>
        <authorList>
            <person name="Murakami T."/>
            <person name="Segawa T."/>
            <person name="Shcherbakova V.A."/>
            <person name="Mori H."/>
            <person name="Yoshimura Y."/>
        </authorList>
    </citation>
    <scope>NUCLEOTIDE SEQUENCE [LARGE SCALE GENOMIC DNA]</scope>
    <source>
        <strain evidence="1 2">A121</strain>
    </source>
</reference>
<organism evidence="1 2">
    <name type="scientific">Clostridium tagluense</name>
    <dbReference type="NCBI Taxonomy" id="360422"/>
    <lineage>
        <taxon>Bacteria</taxon>
        <taxon>Bacillati</taxon>
        <taxon>Bacillota</taxon>
        <taxon>Clostridia</taxon>
        <taxon>Eubacteriales</taxon>
        <taxon>Clostridiaceae</taxon>
        <taxon>Clostridium</taxon>
    </lineage>
</organism>
<evidence type="ECO:0000313" key="1">
    <source>
        <dbReference type="EMBL" id="GCD08984.1"/>
    </source>
</evidence>
<dbReference type="AlphaFoldDB" id="A0A401UHJ8"/>
<comment type="caution">
    <text evidence="1">The sequence shown here is derived from an EMBL/GenBank/DDBJ whole genome shotgun (WGS) entry which is preliminary data.</text>
</comment>
<dbReference type="EMBL" id="BHYK01000003">
    <property type="protein sequence ID" value="GCD08984.1"/>
    <property type="molecule type" value="Genomic_DNA"/>
</dbReference>
<protein>
    <submittedName>
        <fullName evidence="1">Uncharacterized protein</fullName>
    </submittedName>
</protein>
<dbReference type="Proteomes" id="UP000287872">
    <property type="component" value="Unassembled WGS sequence"/>
</dbReference>
<gene>
    <name evidence="1" type="ORF">Ctaglu_06070</name>
</gene>
<name>A0A401UHJ8_9CLOT</name>
<proteinExistence type="predicted"/>
<sequence>MVKLNKEEQLIEFISFCIENFKVAHSMRGKDVANLLNAR</sequence>
<dbReference type="RefSeq" id="WP_124997987.1">
    <property type="nucleotide sequence ID" value="NZ_BHYK01000003.1"/>
</dbReference>
<dbReference type="OrthoDB" id="7068343at2"/>